<keyword evidence="2" id="KW-1185">Reference proteome</keyword>
<organism evidence="1 2">
    <name type="scientific">Caldanaerovirga acetigignens</name>
    <dbReference type="NCBI Taxonomy" id="447595"/>
    <lineage>
        <taxon>Bacteria</taxon>
        <taxon>Bacillati</taxon>
        <taxon>Bacillota</taxon>
        <taxon>Clostridia</taxon>
        <taxon>Thermosediminibacterales</taxon>
        <taxon>Thermosediminibacteraceae</taxon>
        <taxon>Caldanaerovirga</taxon>
    </lineage>
</organism>
<evidence type="ECO:0000313" key="2">
    <source>
        <dbReference type="Proteomes" id="UP000184375"/>
    </source>
</evidence>
<dbReference type="SUPFAM" id="SSF55021">
    <property type="entry name" value="ACT-like"/>
    <property type="match status" value="1"/>
</dbReference>
<name>A0A1M7HAT5_9FIRM</name>
<dbReference type="Proteomes" id="UP000184375">
    <property type="component" value="Unassembled WGS sequence"/>
</dbReference>
<sequence length="111" mass="12292">MPGKGWGMKGGFLVNSKTIMAILQGNRKVSAPKVQEVLTKYGDNIKMRLGIHDTDENHSSDEGLIILQLCGSDEETGRLEMELNSIEGVKAKKIILSFSDEVEQFIQNIEV</sequence>
<evidence type="ECO:0000313" key="1">
    <source>
        <dbReference type="EMBL" id="SHM25702.1"/>
    </source>
</evidence>
<proteinExistence type="predicted"/>
<protein>
    <recommendedName>
        <fullName evidence="3">Iron-only hydrogenase system regulator</fullName>
    </recommendedName>
</protein>
<dbReference type="STRING" id="447595.SAMN05660826_00563"/>
<dbReference type="InterPro" id="IPR045865">
    <property type="entry name" value="ACT-like_dom_sf"/>
</dbReference>
<dbReference type="AlphaFoldDB" id="A0A1M7HAT5"/>
<dbReference type="EMBL" id="FRCR01000003">
    <property type="protein sequence ID" value="SHM25702.1"/>
    <property type="molecule type" value="Genomic_DNA"/>
</dbReference>
<gene>
    <name evidence="1" type="ORF">SAMN05660826_00563</name>
</gene>
<dbReference type="InterPro" id="IPR027271">
    <property type="entry name" value="Acetolactate_synth/TF_NikR_C"/>
</dbReference>
<reference evidence="2" key="1">
    <citation type="submission" date="2016-11" db="EMBL/GenBank/DDBJ databases">
        <authorList>
            <person name="Varghese N."/>
            <person name="Submissions S."/>
        </authorList>
    </citation>
    <scope>NUCLEOTIDE SEQUENCE [LARGE SCALE GENOMIC DNA]</scope>
    <source>
        <strain evidence="2">DSM 18802</strain>
    </source>
</reference>
<dbReference type="Gene3D" id="3.30.70.1150">
    <property type="entry name" value="ACT-like. Chain A, domain 2"/>
    <property type="match status" value="1"/>
</dbReference>
<accession>A0A1M7HAT5</accession>
<evidence type="ECO:0008006" key="3">
    <source>
        <dbReference type="Google" id="ProtNLM"/>
    </source>
</evidence>